<gene>
    <name evidence="8" type="ORF">E2605_02625</name>
</gene>
<dbReference type="GO" id="GO:0005975">
    <property type="term" value="P:carbohydrate metabolic process"/>
    <property type="evidence" value="ECO:0007669"/>
    <property type="project" value="InterPro"/>
</dbReference>
<evidence type="ECO:0000256" key="5">
    <source>
        <dbReference type="SAM" id="SignalP"/>
    </source>
</evidence>
<feature type="domain" description="BT1760-like C-terminal" evidence="7">
    <location>
        <begin position="336"/>
        <end position="508"/>
    </location>
</feature>
<organism evidence="8 9">
    <name type="scientific">Dysgonomonas capnocytophagoides</name>
    <dbReference type="NCBI Taxonomy" id="45254"/>
    <lineage>
        <taxon>Bacteria</taxon>
        <taxon>Pseudomonadati</taxon>
        <taxon>Bacteroidota</taxon>
        <taxon>Bacteroidia</taxon>
        <taxon>Bacteroidales</taxon>
        <taxon>Dysgonomonadaceae</taxon>
        <taxon>Dysgonomonas</taxon>
    </lineage>
</organism>
<dbReference type="SUPFAM" id="SSF49899">
    <property type="entry name" value="Concanavalin A-like lectins/glucanases"/>
    <property type="match status" value="1"/>
</dbReference>
<keyword evidence="3" id="KW-0378">Hydrolase</keyword>
<feature type="signal peptide" evidence="5">
    <location>
        <begin position="1"/>
        <end position="21"/>
    </location>
</feature>
<reference evidence="8 9" key="1">
    <citation type="submission" date="2019-03" db="EMBL/GenBank/DDBJ databases">
        <title>San Antonio Military Medical Center submission to MRSN (WRAIR), pending publication.</title>
        <authorList>
            <person name="Blyth D.M."/>
            <person name="Mccarthy S.L."/>
            <person name="Schall S.E."/>
            <person name="Stam J.A."/>
            <person name="Ong A.C."/>
            <person name="Mcgann P.T."/>
        </authorList>
    </citation>
    <scope>NUCLEOTIDE SEQUENCE [LARGE SCALE GENOMIC DNA]</scope>
    <source>
        <strain evidence="8 9">MRSN571793</strain>
    </source>
</reference>
<dbReference type="PANTHER" id="PTHR43101">
    <property type="entry name" value="BETA-FRUCTOSIDASE"/>
    <property type="match status" value="1"/>
</dbReference>
<dbReference type="InterPro" id="IPR013148">
    <property type="entry name" value="Glyco_hydro_32_N"/>
</dbReference>
<dbReference type="EC" id="3.2.1.26" evidence="2"/>
<dbReference type="OrthoDB" id="9759709at2"/>
<dbReference type="InterPro" id="IPR013320">
    <property type="entry name" value="ConA-like_dom_sf"/>
</dbReference>
<evidence type="ECO:0000256" key="3">
    <source>
        <dbReference type="ARBA" id="ARBA00022801"/>
    </source>
</evidence>
<dbReference type="InterPro" id="IPR032507">
    <property type="entry name" value="BT1760-like_C"/>
</dbReference>
<evidence type="ECO:0000256" key="1">
    <source>
        <dbReference type="ARBA" id="ARBA00009902"/>
    </source>
</evidence>
<evidence type="ECO:0000259" key="6">
    <source>
        <dbReference type="Pfam" id="PF00251"/>
    </source>
</evidence>
<dbReference type="PANTHER" id="PTHR43101:SF1">
    <property type="entry name" value="BETA-FRUCTOSIDASE"/>
    <property type="match status" value="1"/>
</dbReference>
<protein>
    <recommendedName>
        <fullName evidence="2">beta-fructofuranosidase</fullName>
        <ecNumber evidence="2">3.2.1.26</ecNumber>
    </recommendedName>
</protein>
<dbReference type="InterPro" id="IPR023296">
    <property type="entry name" value="Glyco_hydro_beta-prop_sf"/>
</dbReference>
<dbReference type="GO" id="GO:0004564">
    <property type="term" value="F:beta-fructofuranosidase activity"/>
    <property type="evidence" value="ECO:0007669"/>
    <property type="project" value="UniProtKB-EC"/>
</dbReference>
<dbReference type="SMART" id="SM00640">
    <property type="entry name" value="Glyco_32"/>
    <property type="match status" value="1"/>
</dbReference>
<dbReference type="AlphaFoldDB" id="A0A4Y8LD74"/>
<keyword evidence="9" id="KW-1185">Reference proteome</keyword>
<dbReference type="Pfam" id="PF00251">
    <property type="entry name" value="Glyco_hydro_32N"/>
    <property type="match status" value="1"/>
</dbReference>
<feature type="domain" description="Glycosyl hydrolase family 32 N-terminal" evidence="6">
    <location>
        <begin position="56"/>
        <end position="325"/>
    </location>
</feature>
<dbReference type="SUPFAM" id="SSF75005">
    <property type="entry name" value="Arabinanase/levansucrase/invertase"/>
    <property type="match status" value="1"/>
</dbReference>
<comment type="caution">
    <text evidence="8">The sequence shown here is derived from an EMBL/GenBank/DDBJ whole genome shotgun (WGS) entry which is preliminary data.</text>
</comment>
<evidence type="ECO:0000259" key="7">
    <source>
        <dbReference type="Pfam" id="PF16346"/>
    </source>
</evidence>
<dbReference type="Gene3D" id="2.60.120.560">
    <property type="entry name" value="Exo-inulinase, domain 1"/>
    <property type="match status" value="1"/>
</dbReference>
<name>A0A4Y8LD74_9BACT</name>
<dbReference type="Pfam" id="PF16346">
    <property type="entry name" value="GH32_BT1760-like_C"/>
    <property type="match status" value="1"/>
</dbReference>
<dbReference type="EMBL" id="SOML01000001">
    <property type="protein sequence ID" value="TFD99000.1"/>
    <property type="molecule type" value="Genomic_DNA"/>
</dbReference>
<keyword evidence="5" id="KW-0732">Signal</keyword>
<evidence type="ECO:0000256" key="2">
    <source>
        <dbReference type="ARBA" id="ARBA00012758"/>
    </source>
</evidence>
<feature type="chain" id="PRO_5021194733" description="beta-fructofuranosidase" evidence="5">
    <location>
        <begin position="22"/>
        <end position="510"/>
    </location>
</feature>
<dbReference type="RefSeq" id="WP_134435395.1">
    <property type="nucleotide sequence ID" value="NZ_SOML01000001.1"/>
</dbReference>
<dbReference type="InterPro" id="IPR051214">
    <property type="entry name" value="GH32_Enzymes"/>
</dbReference>
<evidence type="ECO:0000313" key="9">
    <source>
        <dbReference type="Proteomes" id="UP000297861"/>
    </source>
</evidence>
<dbReference type="InterPro" id="IPR001362">
    <property type="entry name" value="Glyco_hydro_32"/>
</dbReference>
<dbReference type="CDD" id="cd08995">
    <property type="entry name" value="GH32_EcAec43-like"/>
    <property type="match status" value="1"/>
</dbReference>
<accession>A0A4Y8LD74</accession>
<sequence length="510" mass="57106">MKIKNSLLYISFSILSLSACSDDHNYVSNDPDAAPSGTLSYYDVNDLSQNYSMFYKPSHGWVGDPMPFYENGTFHVFYLQDTRPAPATFHPWYKATTADFLSYTDDGEMIPCGADNSQEDALGTGSVFKNGNIYYAFYTAHNGDLDPKEFIYLATSSDLKTWTKQPSFSFRAPDGYDRNEFRDPFILKEGNEFKMLVSTRADVGGAWKGVIAQFKSNDLLNWEIDTATPFFYIDDNEFMVECADVFIENGYQYIVYSGIDSRLVHYKYRKQGALTWTTPANNALDGITFYAAKTASDGTSRYLFGWAPTRTGNNDSSDFSWGGSLVVHQLNQNSNGTLSVIMNNLIDQKLVNGVELKITGSYSSQAVSDSYTLKGTETAQDYITFDRLTGINKIKTTIKPSTATKFGFEFGASGNRREVFALQFDTEAKKIELNKVLRLDGTSETITSVELPISSNGEYNVTLLIENSVCVLYVNDKIAFTNRIYAMNQNAWGIVSNNGEVTFSNVKIYK</sequence>
<evidence type="ECO:0000256" key="4">
    <source>
        <dbReference type="ARBA" id="ARBA00023295"/>
    </source>
</evidence>
<dbReference type="Proteomes" id="UP000297861">
    <property type="component" value="Unassembled WGS sequence"/>
</dbReference>
<evidence type="ECO:0000313" key="8">
    <source>
        <dbReference type="EMBL" id="TFD99000.1"/>
    </source>
</evidence>
<comment type="similarity">
    <text evidence="1">Belongs to the glycosyl hydrolase 32 family.</text>
</comment>
<proteinExistence type="inferred from homology"/>
<dbReference type="Gene3D" id="2.115.10.20">
    <property type="entry name" value="Glycosyl hydrolase domain, family 43"/>
    <property type="match status" value="1"/>
</dbReference>
<dbReference type="STRING" id="1121485.GCA_000426485_00203"/>
<keyword evidence="4" id="KW-0326">Glycosidase</keyword>
<dbReference type="PROSITE" id="PS51257">
    <property type="entry name" value="PROKAR_LIPOPROTEIN"/>
    <property type="match status" value="1"/>
</dbReference>